<dbReference type="Proteomes" id="UP000234748">
    <property type="component" value="Unassembled WGS sequence"/>
</dbReference>
<protein>
    <submittedName>
        <fullName evidence="2">Uncharacterized protein</fullName>
    </submittedName>
</protein>
<evidence type="ECO:0000313" key="3">
    <source>
        <dbReference type="Proteomes" id="UP000234748"/>
    </source>
</evidence>
<feature type="transmembrane region" description="Helical" evidence="1">
    <location>
        <begin position="5"/>
        <end position="23"/>
    </location>
</feature>
<evidence type="ECO:0000313" key="2">
    <source>
        <dbReference type="EMBL" id="PLT30351.1"/>
    </source>
</evidence>
<feature type="transmembrane region" description="Helical" evidence="1">
    <location>
        <begin position="43"/>
        <end position="61"/>
    </location>
</feature>
<keyword evidence="1" id="KW-0812">Transmembrane</keyword>
<comment type="caution">
    <text evidence="2">The sequence shown here is derived from an EMBL/GenBank/DDBJ whole genome shotgun (WGS) entry which is preliminary data.</text>
</comment>
<dbReference type="AlphaFoldDB" id="A0A2N5M7L9"/>
<sequence length="62" mass="6742">MKLAIILVIIIGIFSLIGTILLGGKSDEDYSTATRGNLSRLTWMYVVLAFVLLVGIGIYVII</sequence>
<keyword evidence="1" id="KW-1133">Transmembrane helix</keyword>
<gene>
    <name evidence="2" type="ORF">CUU66_08405</name>
</gene>
<dbReference type="EMBL" id="PGUY01000023">
    <property type="protein sequence ID" value="PLT30351.1"/>
    <property type="molecule type" value="Genomic_DNA"/>
</dbReference>
<dbReference type="RefSeq" id="WP_101641235.1">
    <property type="nucleotide sequence ID" value="NZ_PGUY01000023.1"/>
</dbReference>
<organism evidence="2 3">
    <name type="scientific">Peribacillus deserti</name>
    <dbReference type="NCBI Taxonomy" id="673318"/>
    <lineage>
        <taxon>Bacteria</taxon>
        <taxon>Bacillati</taxon>
        <taxon>Bacillota</taxon>
        <taxon>Bacilli</taxon>
        <taxon>Bacillales</taxon>
        <taxon>Bacillaceae</taxon>
        <taxon>Peribacillus</taxon>
    </lineage>
</organism>
<reference evidence="2 3" key="1">
    <citation type="submission" date="2017-11" db="EMBL/GenBank/DDBJ databases">
        <title>Comparitive Functional Genomics of Dry Heat Resistant strains isolated from the Viking Spacecraft.</title>
        <authorList>
            <person name="Seuylemezian A."/>
            <person name="Cooper K."/>
            <person name="Vaishampayan P."/>
        </authorList>
    </citation>
    <scope>NUCLEOTIDE SEQUENCE [LARGE SCALE GENOMIC DNA]</scope>
    <source>
        <strain evidence="2 3">V1-29</strain>
    </source>
</reference>
<keyword evidence="3" id="KW-1185">Reference proteome</keyword>
<proteinExistence type="predicted"/>
<evidence type="ECO:0000256" key="1">
    <source>
        <dbReference type="SAM" id="Phobius"/>
    </source>
</evidence>
<name>A0A2N5M7L9_9BACI</name>
<accession>A0A2N5M7L9</accession>
<keyword evidence="1" id="KW-0472">Membrane</keyword>